<dbReference type="SUPFAM" id="SSF52833">
    <property type="entry name" value="Thioredoxin-like"/>
    <property type="match status" value="1"/>
</dbReference>
<dbReference type="EMBL" id="JAVLSF010000950">
    <property type="protein sequence ID" value="MDR9778563.1"/>
    <property type="molecule type" value="Genomic_DNA"/>
</dbReference>
<evidence type="ECO:0000313" key="1">
    <source>
        <dbReference type="EMBL" id="MDR9778563.1"/>
    </source>
</evidence>
<dbReference type="Proteomes" id="UP001268610">
    <property type="component" value="Unassembled WGS sequence"/>
</dbReference>
<accession>A0AAJ2LQY7</accession>
<feature type="non-terminal residue" evidence="1">
    <location>
        <position position="1"/>
    </location>
</feature>
<protein>
    <recommendedName>
        <fullName evidence="3">Thiol reductase thioredoxin</fullName>
    </recommendedName>
</protein>
<dbReference type="InterPro" id="IPR036249">
    <property type="entry name" value="Thioredoxin-like_sf"/>
</dbReference>
<gene>
    <name evidence="1" type="ORF">RJJ65_39150</name>
</gene>
<sequence>QQWPRLKLDVTKTTDDSRAVLKAMNVFGPPAILLFKNGQQVEQLLGEPTREQLQTALQQHGAK</sequence>
<comment type="caution">
    <text evidence="1">The sequence shown here is derived from an EMBL/GenBank/DDBJ whole genome shotgun (WGS) entry which is preliminary data.</text>
</comment>
<name>A0AAJ2LQY7_9HYPH</name>
<dbReference type="CDD" id="cd02947">
    <property type="entry name" value="TRX_family"/>
    <property type="match status" value="1"/>
</dbReference>
<proteinExistence type="predicted"/>
<evidence type="ECO:0008006" key="3">
    <source>
        <dbReference type="Google" id="ProtNLM"/>
    </source>
</evidence>
<dbReference type="AlphaFoldDB" id="A0AAJ2LQY7"/>
<dbReference type="Gene3D" id="3.40.30.10">
    <property type="entry name" value="Glutaredoxin"/>
    <property type="match status" value="1"/>
</dbReference>
<organism evidence="1 2">
    <name type="scientific">Rhizobium hidalgonense</name>
    <dbReference type="NCBI Taxonomy" id="1538159"/>
    <lineage>
        <taxon>Bacteria</taxon>
        <taxon>Pseudomonadati</taxon>
        <taxon>Pseudomonadota</taxon>
        <taxon>Alphaproteobacteria</taxon>
        <taxon>Hyphomicrobiales</taxon>
        <taxon>Rhizobiaceae</taxon>
        <taxon>Rhizobium/Agrobacterium group</taxon>
        <taxon>Rhizobium</taxon>
    </lineage>
</organism>
<reference evidence="1" key="1">
    <citation type="submission" date="2023-04" db="EMBL/GenBank/DDBJ databases">
        <title>Genomic characterization of faba bean (Vicia faba) microsymbionts in Mexican soils.</title>
        <authorList>
            <person name="Rivera Orduna F.N."/>
            <person name="Guevara-Luna J."/>
            <person name="Yan J."/>
            <person name="Arroyo-Herrera I."/>
            <person name="Li Y."/>
            <person name="Vasquez-Murrieta M.S."/>
            <person name="Wang E.T."/>
        </authorList>
    </citation>
    <scope>NUCLEOTIDE SEQUENCE</scope>
    <source>
        <strain evidence="1">CH26</strain>
    </source>
</reference>
<evidence type="ECO:0000313" key="2">
    <source>
        <dbReference type="Proteomes" id="UP001268610"/>
    </source>
</evidence>